<dbReference type="GO" id="GO:0005737">
    <property type="term" value="C:cytoplasm"/>
    <property type="evidence" value="ECO:0007669"/>
    <property type="project" value="UniProtKB-ARBA"/>
</dbReference>
<gene>
    <name evidence="3" type="ORF">CJ030_MR1G023916</name>
</gene>
<dbReference type="GO" id="GO:0008526">
    <property type="term" value="F:phosphatidylinositol transfer activity"/>
    <property type="evidence" value="ECO:0007669"/>
    <property type="project" value="UniProtKB-ARBA"/>
</dbReference>
<dbReference type="GO" id="GO:0071944">
    <property type="term" value="C:cell periphery"/>
    <property type="evidence" value="ECO:0007669"/>
    <property type="project" value="UniProtKB-ARBA"/>
</dbReference>
<dbReference type="Proteomes" id="UP000516437">
    <property type="component" value="Chromosome 1"/>
</dbReference>
<evidence type="ECO:0000256" key="1">
    <source>
        <dbReference type="SAM" id="Phobius"/>
    </source>
</evidence>
<dbReference type="AlphaFoldDB" id="A0A6A1WLF3"/>
<evidence type="ECO:0000259" key="2">
    <source>
        <dbReference type="Pfam" id="PF02121"/>
    </source>
</evidence>
<keyword evidence="4" id="KW-1185">Reference proteome</keyword>
<dbReference type="FunFam" id="3.30.530.20:FF:000028">
    <property type="entry name" value="Phosphatidylinositol transfer protein 5"/>
    <property type="match status" value="1"/>
</dbReference>
<dbReference type="OrthoDB" id="10053061at2759"/>
<keyword evidence="1" id="KW-0472">Membrane</keyword>
<proteinExistence type="predicted"/>
<dbReference type="InterPro" id="IPR055261">
    <property type="entry name" value="PI_transfer_N"/>
</dbReference>
<name>A0A6A1WLF3_9ROSI</name>
<dbReference type="PRINTS" id="PR00391">
    <property type="entry name" value="PITRANSFER"/>
</dbReference>
<dbReference type="InterPro" id="IPR023393">
    <property type="entry name" value="START-like_dom_sf"/>
</dbReference>
<protein>
    <submittedName>
        <fullName evidence="3">Phosphatidylinositol transfer protein alpha isoform</fullName>
    </submittedName>
</protein>
<feature type="transmembrane region" description="Helical" evidence="1">
    <location>
        <begin position="89"/>
        <end position="111"/>
    </location>
</feature>
<reference evidence="3 4" key="1">
    <citation type="journal article" date="2019" name="Plant Biotechnol. J.">
        <title>The red bayberry genome and genetic basis of sex determination.</title>
        <authorList>
            <person name="Jia H.M."/>
            <person name="Jia H.J."/>
            <person name="Cai Q.L."/>
            <person name="Wang Y."/>
            <person name="Zhao H.B."/>
            <person name="Yang W.F."/>
            <person name="Wang G.Y."/>
            <person name="Li Y.H."/>
            <person name="Zhan D.L."/>
            <person name="Shen Y.T."/>
            <person name="Niu Q.F."/>
            <person name="Chang L."/>
            <person name="Qiu J."/>
            <person name="Zhao L."/>
            <person name="Xie H.B."/>
            <person name="Fu W.Y."/>
            <person name="Jin J."/>
            <person name="Li X.W."/>
            <person name="Jiao Y."/>
            <person name="Zhou C.C."/>
            <person name="Tu T."/>
            <person name="Chai C.Y."/>
            <person name="Gao J.L."/>
            <person name="Fan L.J."/>
            <person name="van de Weg E."/>
            <person name="Wang J.Y."/>
            <person name="Gao Z.S."/>
        </authorList>
    </citation>
    <scope>NUCLEOTIDE SEQUENCE [LARGE SCALE GENOMIC DNA]</scope>
    <source>
        <tissue evidence="3">Leaves</tissue>
    </source>
</reference>
<sequence length="284" mass="33117">MPMSLEEYHVAHMYVVMKMSQQHTTGKEGIEVLENRPFEDDVLGTGRYTNKIYRLQSKVPSWLTTFAPADALIMQEEAWNAFPKCKSELTLMCCFLVLICMWMWMSLYSVMKCPYFPRFQLTIETDHRPDYGQSENVHGLSEEQLAAREVEYIDIASTDRNYWSYLVGSNNVDFSKFKSERTGRGPLLEGWQDRCNPVMTAYKLVTVDAPYWGFGYRLEQALIAGEKALFLESHRNCFGWIDEWHGMTVQQIRELEQQSHSALNEVRRSKTFLLGRNLTEILVE</sequence>
<dbReference type="PANTHER" id="PTHR10658:SF11">
    <property type="entry name" value="VIBRATOR, ISOFORM B"/>
    <property type="match status" value="1"/>
</dbReference>
<keyword evidence="1" id="KW-0812">Transmembrane</keyword>
<comment type="caution">
    <text evidence="3">The sequence shown here is derived from an EMBL/GenBank/DDBJ whole genome shotgun (WGS) entry which is preliminary data.</text>
</comment>
<dbReference type="SUPFAM" id="SSF55961">
    <property type="entry name" value="Bet v1-like"/>
    <property type="match status" value="1"/>
</dbReference>
<organism evidence="3 4">
    <name type="scientific">Morella rubra</name>
    <name type="common">Chinese bayberry</name>
    <dbReference type="NCBI Taxonomy" id="262757"/>
    <lineage>
        <taxon>Eukaryota</taxon>
        <taxon>Viridiplantae</taxon>
        <taxon>Streptophyta</taxon>
        <taxon>Embryophyta</taxon>
        <taxon>Tracheophyta</taxon>
        <taxon>Spermatophyta</taxon>
        <taxon>Magnoliopsida</taxon>
        <taxon>eudicotyledons</taxon>
        <taxon>Gunneridae</taxon>
        <taxon>Pentapetalae</taxon>
        <taxon>rosids</taxon>
        <taxon>fabids</taxon>
        <taxon>Fagales</taxon>
        <taxon>Myricaceae</taxon>
        <taxon>Morella</taxon>
    </lineage>
</organism>
<feature type="domain" description="Phosphatidylinositol transfer protein N-terminal" evidence="2">
    <location>
        <begin position="1"/>
        <end position="259"/>
    </location>
</feature>
<dbReference type="Gene3D" id="3.30.530.20">
    <property type="match status" value="1"/>
</dbReference>
<evidence type="ECO:0000313" key="4">
    <source>
        <dbReference type="Proteomes" id="UP000516437"/>
    </source>
</evidence>
<evidence type="ECO:0000313" key="3">
    <source>
        <dbReference type="EMBL" id="KAB1226135.1"/>
    </source>
</evidence>
<dbReference type="EMBL" id="RXIC02000019">
    <property type="protein sequence ID" value="KAB1226135.1"/>
    <property type="molecule type" value="Genomic_DNA"/>
</dbReference>
<dbReference type="InterPro" id="IPR001666">
    <property type="entry name" value="PI_transfer"/>
</dbReference>
<keyword evidence="1" id="KW-1133">Transmembrane helix</keyword>
<accession>A0A6A1WLF3</accession>
<dbReference type="PANTHER" id="PTHR10658">
    <property type="entry name" value="PHOSPHATIDYLINOSITOL TRANSFER PROTEIN"/>
    <property type="match status" value="1"/>
</dbReference>
<dbReference type="Pfam" id="PF02121">
    <property type="entry name" value="IP_trans"/>
    <property type="match status" value="1"/>
</dbReference>